<dbReference type="AlphaFoldDB" id="A0A0P1B9T9"/>
<keyword evidence="3" id="KW-1185">Reference proteome</keyword>
<reference evidence="2 3" key="1">
    <citation type="submission" date="2014-09" db="EMBL/GenBank/DDBJ databases">
        <authorList>
            <person name="Magalhaes I.L.F."/>
            <person name="Oliveira U."/>
            <person name="Santos F.R."/>
            <person name="Vidigal T.H.D.A."/>
            <person name="Brescovit A.D."/>
            <person name="Santos A.J."/>
        </authorList>
    </citation>
    <scope>NUCLEOTIDE SEQUENCE [LARGE SCALE GENOMIC DNA]</scope>
</reference>
<dbReference type="Proteomes" id="UP000054845">
    <property type="component" value="Unassembled WGS sequence"/>
</dbReference>
<protein>
    <submittedName>
        <fullName evidence="2">Uncharacterized protein</fullName>
    </submittedName>
</protein>
<sequence length="144" mass="16918">MRYFFQIQAIGLILAGIGGRCATELQTSSSAVEQEVHRLAHDPNKVMVPSAPPLIFFNRHDTLGFSHVYDNRTHMWLRIQGTNTLIGPEHGRRYRDAWSEVANGSYSIKGLNRFREKMIFHAGRWRRKADLREERAWRNARRRW</sequence>
<evidence type="ECO:0000313" key="2">
    <source>
        <dbReference type="EMBL" id="CEH12747.1"/>
    </source>
</evidence>
<organism evidence="2 3">
    <name type="scientific">Ceraceosorus bombacis</name>
    <dbReference type="NCBI Taxonomy" id="401625"/>
    <lineage>
        <taxon>Eukaryota</taxon>
        <taxon>Fungi</taxon>
        <taxon>Dikarya</taxon>
        <taxon>Basidiomycota</taxon>
        <taxon>Ustilaginomycotina</taxon>
        <taxon>Exobasidiomycetes</taxon>
        <taxon>Ceraceosorales</taxon>
        <taxon>Ceraceosoraceae</taxon>
        <taxon>Ceraceosorus</taxon>
    </lineage>
</organism>
<keyword evidence="1" id="KW-0732">Signal</keyword>
<name>A0A0P1B9T9_9BASI</name>
<proteinExistence type="predicted"/>
<accession>A0A0P1B9T9</accession>
<evidence type="ECO:0000256" key="1">
    <source>
        <dbReference type="SAM" id="SignalP"/>
    </source>
</evidence>
<evidence type="ECO:0000313" key="3">
    <source>
        <dbReference type="Proteomes" id="UP000054845"/>
    </source>
</evidence>
<dbReference type="EMBL" id="CCYA01000181">
    <property type="protein sequence ID" value="CEH12747.1"/>
    <property type="molecule type" value="Genomic_DNA"/>
</dbReference>
<feature type="chain" id="PRO_5006059325" evidence="1">
    <location>
        <begin position="23"/>
        <end position="144"/>
    </location>
</feature>
<feature type="signal peptide" evidence="1">
    <location>
        <begin position="1"/>
        <end position="22"/>
    </location>
</feature>